<dbReference type="SUPFAM" id="SSF63380">
    <property type="entry name" value="Riboflavin synthase domain-like"/>
    <property type="match status" value="1"/>
</dbReference>
<dbReference type="Pfam" id="PF08030">
    <property type="entry name" value="NAD_binding_6"/>
    <property type="match status" value="2"/>
</dbReference>
<dbReference type="InterPro" id="IPR013121">
    <property type="entry name" value="Fe_red_NAD-bd_6"/>
</dbReference>
<name>A0A8B9YA58_BOSMU</name>
<keyword evidence="5 7" id="KW-0472">Membrane</keyword>
<evidence type="ECO:0000256" key="6">
    <source>
        <dbReference type="ARBA" id="ARBA00049908"/>
    </source>
</evidence>
<dbReference type="Gene3D" id="3.40.50.80">
    <property type="entry name" value="Nucleotide-binding domain of ferredoxin-NADP reductase (FNR) module"/>
    <property type="match status" value="2"/>
</dbReference>
<comment type="catalytic activity">
    <reaction evidence="6">
        <text>NADPH + 2 O2 = 2 superoxide + NADP(+) + H(+)</text>
        <dbReference type="Rhea" id="RHEA:63180"/>
        <dbReference type="ChEBI" id="CHEBI:15378"/>
        <dbReference type="ChEBI" id="CHEBI:15379"/>
        <dbReference type="ChEBI" id="CHEBI:18421"/>
        <dbReference type="ChEBI" id="CHEBI:57783"/>
        <dbReference type="ChEBI" id="CHEBI:58349"/>
    </reaction>
</comment>
<dbReference type="GO" id="GO:0016175">
    <property type="term" value="F:superoxide-generating NAD(P)H oxidase activity"/>
    <property type="evidence" value="ECO:0007669"/>
    <property type="project" value="TreeGrafter"/>
</dbReference>
<proteinExistence type="predicted"/>
<reference evidence="9" key="3">
    <citation type="submission" date="2025-09" db="UniProtKB">
        <authorList>
            <consortium name="Ensembl"/>
        </authorList>
    </citation>
    <scope>IDENTIFICATION</scope>
</reference>
<reference evidence="9" key="1">
    <citation type="submission" date="2019-05" db="EMBL/GenBank/DDBJ databases">
        <authorList>
            <person name="Zhang S."/>
            <person name="Liu J."/>
        </authorList>
    </citation>
    <scope>NUCLEOTIDE SEQUENCE [LARGE SCALE GENOMIC DNA]</scope>
</reference>
<evidence type="ECO:0000256" key="4">
    <source>
        <dbReference type="ARBA" id="ARBA00023002"/>
    </source>
</evidence>
<accession>A0A8B9YA58</accession>
<feature type="transmembrane region" description="Helical" evidence="7">
    <location>
        <begin position="12"/>
        <end position="33"/>
    </location>
</feature>
<dbReference type="InterPro" id="IPR013112">
    <property type="entry name" value="FAD-bd_8"/>
</dbReference>
<dbReference type="Proteomes" id="UP000694520">
    <property type="component" value="Chromosome X"/>
</dbReference>
<evidence type="ECO:0000256" key="2">
    <source>
        <dbReference type="ARBA" id="ARBA00022692"/>
    </source>
</evidence>
<dbReference type="GO" id="GO:0043020">
    <property type="term" value="C:NADPH oxidase complex"/>
    <property type="evidence" value="ECO:0007669"/>
    <property type="project" value="TreeGrafter"/>
</dbReference>
<dbReference type="GeneTree" id="ENSGT00940000161632"/>
<sequence>MGNWVVNHWFSVLFLVAWLGLNVFLFVHAFLSFEKATKYYYTRQILGSALAWARASARCLNFNSMLILLPVCRNLLSFLRGTCSFYRSTLRKQLDHNLAFHKLVGYMICLHTAIHIIAHLFNLERYSRSRQATDGSLASILSNLPHQENYSWLNPIQSPNTTVVYVIFTSIAGLTGVIITVALVLMVTSAMEFIRRSYFEVFWYTHHIFIIYFIGLGIHGLGGIVWGQTEESMFENHPHKCAEFFDKWDDPASYCKPPQFEGLPAESWKWILAPGILYIFERILRFYRSQQVVITKVVMHPSKVLELQMHKHGFSMEVGQYIFVNCPSISSLERHPFTLTSAPEEDFFSIHIRAVGDWTENLIRTFEQQYSPVPRIQVDGPFGTVSEDVFQYEVAVLVGAGIGVTPFASILKSIWYKFQHTDHNLKTQKAGHAALNFDKANDILTGLKQKTFFGRPMWDNEFSTIATTHPKLVVGVFLCGPQTLAKSLSKCCHQYSSLDPRKVQFYFNKENF</sequence>
<dbReference type="InterPro" id="IPR017927">
    <property type="entry name" value="FAD-bd_FR_type"/>
</dbReference>
<dbReference type="Pfam" id="PF08022">
    <property type="entry name" value="FAD_binding_8"/>
    <property type="match status" value="1"/>
</dbReference>
<comment type="subcellular location">
    <subcellularLocation>
        <location evidence="1">Membrane</location>
        <topology evidence="1">Multi-pass membrane protein</topology>
    </subcellularLocation>
</comment>
<evidence type="ECO:0000313" key="9">
    <source>
        <dbReference type="Ensembl" id="ENSBGRP00000033750.1"/>
    </source>
</evidence>
<dbReference type="Gene3D" id="2.40.30.10">
    <property type="entry name" value="Translation factors"/>
    <property type="match status" value="1"/>
</dbReference>
<evidence type="ECO:0000313" key="10">
    <source>
        <dbReference type="Proteomes" id="UP000694520"/>
    </source>
</evidence>
<organism evidence="9 10">
    <name type="scientific">Bos mutus grunniens</name>
    <name type="common">Wild yak</name>
    <name type="synonym">Bos grunniens</name>
    <dbReference type="NCBI Taxonomy" id="30521"/>
    <lineage>
        <taxon>Eukaryota</taxon>
        <taxon>Metazoa</taxon>
        <taxon>Chordata</taxon>
        <taxon>Craniata</taxon>
        <taxon>Vertebrata</taxon>
        <taxon>Euteleostomi</taxon>
        <taxon>Mammalia</taxon>
        <taxon>Eutheria</taxon>
        <taxon>Laurasiatheria</taxon>
        <taxon>Artiodactyla</taxon>
        <taxon>Ruminantia</taxon>
        <taxon>Pecora</taxon>
        <taxon>Bovidae</taxon>
        <taxon>Bovinae</taxon>
        <taxon>Bos</taxon>
    </lineage>
</organism>
<dbReference type="InterPro" id="IPR039261">
    <property type="entry name" value="FNR_nucleotide-bd"/>
</dbReference>
<dbReference type="InterPro" id="IPR050369">
    <property type="entry name" value="RBOH/FRE"/>
</dbReference>
<protein>
    <submittedName>
        <fullName evidence="9">NADPH oxidase 1</fullName>
    </submittedName>
</protein>
<feature type="transmembrane region" description="Helical" evidence="7">
    <location>
        <begin position="208"/>
        <end position="227"/>
    </location>
</feature>
<dbReference type="SUPFAM" id="SSF52343">
    <property type="entry name" value="Ferredoxin reductase-like, C-terminal NADP-linked domain"/>
    <property type="match status" value="1"/>
</dbReference>
<dbReference type="PROSITE" id="PS51384">
    <property type="entry name" value="FAD_FR"/>
    <property type="match status" value="1"/>
</dbReference>
<evidence type="ECO:0000259" key="8">
    <source>
        <dbReference type="PROSITE" id="PS51384"/>
    </source>
</evidence>
<keyword evidence="10" id="KW-1185">Reference proteome</keyword>
<dbReference type="InterPro" id="IPR017938">
    <property type="entry name" value="Riboflavin_synthase-like_b-brl"/>
</dbReference>
<dbReference type="AlphaFoldDB" id="A0A8B9YA58"/>
<dbReference type="CDD" id="cd06186">
    <property type="entry name" value="NOX_Duox_like_FAD_NADP"/>
    <property type="match status" value="1"/>
</dbReference>
<dbReference type="GO" id="GO:0042554">
    <property type="term" value="P:superoxide anion generation"/>
    <property type="evidence" value="ECO:0007669"/>
    <property type="project" value="TreeGrafter"/>
</dbReference>
<feature type="transmembrane region" description="Helical" evidence="7">
    <location>
        <begin position="163"/>
        <end position="187"/>
    </location>
</feature>
<dbReference type="FunFam" id="2.40.30.10:FF:000030">
    <property type="entry name" value="cytochrome b-245 heavy chain"/>
    <property type="match status" value="1"/>
</dbReference>
<dbReference type="InterPro" id="IPR013130">
    <property type="entry name" value="Fe3_Rdtase_TM_dom"/>
</dbReference>
<evidence type="ECO:0000256" key="5">
    <source>
        <dbReference type="ARBA" id="ARBA00023136"/>
    </source>
</evidence>
<dbReference type="InterPro" id="IPR000778">
    <property type="entry name" value="Cyt_b245_heavy_chain"/>
</dbReference>
<dbReference type="PRINTS" id="PR00466">
    <property type="entry name" value="GP91PHOX"/>
</dbReference>
<evidence type="ECO:0000256" key="7">
    <source>
        <dbReference type="SAM" id="Phobius"/>
    </source>
</evidence>
<evidence type="ECO:0000256" key="1">
    <source>
        <dbReference type="ARBA" id="ARBA00004141"/>
    </source>
</evidence>
<dbReference type="PANTHER" id="PTHR11972:SF71">
    <property type="entry name" value="NADPH OXIDASE 1"/>
    <property type="match status" value="1"/>
</dbReference>
<dbReference type="Pfam" id="PF01794">
    <property type="entry name" value="Ferric_reduct"/>
    <property type="match status" value="1"/>
</dbReference>
<dbReference type="GO" id="GO:0006952">
    <property type="term" value="P:defense response"/>
    <property type="evidence" value="ECO:0007669"/>
    <property type="project" value="TreeGrafter"/>
</dbReference>
<evidence type="ECO:0000256" key="3">
    <source>
        <dbReference type="ARBA" id="ARBA00022989"/>
    </source>
</evidence>
<feature type="domain" description="FAD-binding FR-type" evidence="8">
    <location>
        <begin position="284"/>
        <end position="388"/>
    </location>
</feature>
<dbReference type="Ensembl" id="ENSBGRT00000039003.1">
    <property type="protein sequence ID" value="ENSBGRP00000033750.1"/>
    <property type="gene ID" value="ENSBGRG00000020829.1"/>
</dbReference>
<dbReference type="PANTHER" id="PTHR11972">
    <property type="entry name" value="NADPH OXIDASE"/>
    <property type="match status" value="1"/>
</dbReference>
<feature type="transmembrane region" description="Helical" evidence="7">
    <location>
        <begin position="103"/>
        <end position="121"/>
    </location>
</feature>
<reference evidence="9" key="2">
    <citation type="submission" date="2025-08" db="UniProtKB">
        <authorList>
            <consortium name="Ensembl"/>
        </authorList>
    </citation>
    <scope>IDENTIFICATION</scope>
</reference>
<gene>
    <name evidence="9" type="primary">NOX1</name>
</gene>
<keyword evidence="3 7" id="KW-1133">Transmembrane helix</keyword>
<keyword evidence="4" id="KW-0560">Oxidoreductase</keyword>
<keyword evidence="2 7" id="KW-0812">Transmembrane</keyword>